<organism evidence="1 2">
    <name type="scientific">Acanthoscelides obtectus</name>
    <name type="common">Bean weevil</name>
    <name type="synonym">Bruchus obtectus</name>
    <dbReference type="NCBI Taxonomy" id="200917"/>
    <lineage>
        <taxon>Eukaryota</taxon>
        <taxon>Metazoa</taxon>
        <taxon>Ecdysozoa</taxon>
        <taxon>Arthropoda</taxon>
        <taxon>Hexapoda</taxon>
        <taxon>Insecta</taxon>
        <taxon>Pterygota</taxon>
        <taxon>Neoptera</taxon>
        <taxon>Endopterygota</taxon>
        <taxon>Coleoptera</taxon>
        <taxon>Polyphaga</taxon>
        <taxon>Cucujiformia</taxon>
        <taxon>Chrysomeloidea</taxon>
        <taxon>Chrysomelidae</taxon>
        <taxon>Bruchinae</taxon>
        <taxon>Bruchini</taxon>
        <taxon>Acanthoscelides</taxon>
    </lineage>
</organism>
<dbReference type="AlphaFoldDB" id="A0A9P0K9W0"/>
<protein>
    <submittedName>
        <fullName evidence="1">Uncharacterized protein</fullName>
    </submittedName>
</protein>
<keyword evidence="2" id="KW-1185">Reference proteome</keyword>
<sequence>MKSNVLEFAQTTFKVKIKEAHPMVLCKAENNATVSYLRNLGLSKCSVVLTESLNMVMTSKYPLTLSLTMMKGGAVTFLNPLIDTSATTPTIVVARTVKHCFLEWMSRSSQGPRQPFTQTMAKHSV</sequence>
<name>A0A9P0K9W0_ACAOB</name>
<dbReference type="EMBL" id="CAKOFQ010006765">
    <property type="protein sequence ID" value="CAH1969502.1"/>
    <property type="molecule type" value="Genomic_DNA"/>
</dbReference>
<dbReference type="Proteomes" id="UP001152888">
    <property type="component" value="Unassembled WGS sequence"/>
</dbReference>
<accession>A0A9P0K9W0</accession>
<evidence type="ECO:0000313" key="2">
    <source>
        <dbReference type="Proteomes" id="UP001152888"/>
    </source>
</evidence>
<reference evidence="1" key="1">
    <citation type="submission" date="2022-03" db="EMBL/GenBank/DDBJ databases">
        <authorList>
            <person name="Sayadi A."/>
        </authorList>
    </citation>
    <scope>NUCLEOTIDE SEQUENCE</scope>
</reference>
<dbReference type="OrthoDB" id="45313at2759"/>
<evidence type="ECO:0000313" key="1">
    <source>
        <dbReference type="EMBL" id="CAH1969502.1"/>
    </source>
</evidence>
<gene>
    <name evidence="1" type="ORF">ACAOBT_LOCUS8453</name>
</gene>
<comment type="caution">
    <text evidence="1">The sequence shown here is derived from an EMBL/GenBank/DDBJ whole genome shotgun (WGS) entry which is preliminary data.</text>
</comment>
<proteinExistence type="predicted"/>